<sequence length="56" mass="5972">MPSGRTVGVELRKEHLPPVEGLLQRCPYLGSGRGAGAARSRPSPSTTRSLRTEKLG</sequence>
<evidence type="ECO:0000256" key="1">
    <source>
        <dbReference type="SAM" id="MobiDB-lite"/>
    </source>
</evidence>
<feature type="compositionally biased region" description="Low complexity" evidence="1">
    <location>
        <begin position="36"/>
        <end position="49"/>
    </location>
</feature>
<feature type="region of interest" description="Disordered" evidence="1">
    <location>
        <begin position="29"/>
        <end position="56"/>
    </location>
</feature>
<reference evidence="2 3" key="1">
    <citation type="submission" date="2018-10" db="EMBL/GenBank/DDBJ databases">
        <authorList>
            <person name="Ekblom R."/>
            <person name="Jareborg N."/>
        </authorList>
    </citation>
    <scope>NUCLEOTIDE SEQUENCE [LARGE SCALE GENOMIC DNA]</scope>
    <source>
        <tissue evidence="2">Muscle</tissue>
    </source>
</reference>
<comment type="caution">
    <text evidence="2">The sequence shown here is derived from an EMBL/GenBank/DDBJ whole genome shotgun (WGS) entry which is preliminary data.</text>
</comment>
<dbReference type="AlphaFoldDB" id="A0A9X9Q0J5"/>
<evidence type="ECO:0000313" key="2">
    <source>
        <dbReference type="EMBL" id="VCW84695.1"/>
    </source>
</evidence>
<dbReference type="EMBL" id="CYRY02014906">
    <property type="protein sequence ID" value="VCW84695.1"/>
    <property type="molecule type" value="Genomic_DNA"/>
</dbReference>
<gene>
    <name evidence="2" type="ORF">BN2614_LOCUS2</name>
</gene>
<keyword evidence="3" id="KW-1185">Reference proteome</keyword>
<dbReference type="Proteomes" id="UP000269945">
    <property type="component" value="Unassembled WGS sequence"/>
</dbReference>
<name>A0A9X9Q0J5_GULGU</name>
<protein>
    <submittedName>
        <fullName evidence="2">Uncharacterized protein</fullName>
    </submittedName>
</protein>
<evidence type="ECO:0000313" key="3">
    <source>
        <dbReference type="Proteomes" id="UP000269945"/>
    </source>
</evidence>
<proteinExistence type="predicted"/>
<organism evidence="2 3">
    <name type="scientific">Gulo gulo</name>
    <name type="common">Wolverine</name>
    <name type="synonym">Gluton</name>
    <dbReference type="NCBI Taxonomy" id="48420"/>
    <lineage>
        <taxon>Eukaryota</taxon>
        <taxon>Metazoa</taxon>
        <taxon>Chordata</taxon>
        <taxon>Craniata</taxon>
        <taxon>Vertebrata</taxon>
        <taxon>Euteleostomi</taxon>
        <taxon>Mammalia</taxon>
        <taxon>Eutheria</taxon>
        <taxon>Laurasiatheria</taxon>
        <taxon>Carnivora</taxon>
        <taxon>Caniformia</taxon>
        <taxon>Musteloidea</taxon>
        <taxon>Mustelidae</taxon>
        <taxon>Guloninae</taxon>
        <taxon>Gulo</taxon>
    </lineage>
</organism>
<accession>A0A9X9Q0J5</accession>